<protein>
    <submittedName>
        <fullName evidence="1">Uncharacterized protein</fullName>
    </submittedName>
</protein>
<gene>
    <name evidence="1" type="ORF">Slati_2177200</name>
</gene>
<accession>A0AAW2WSY0</accession>
<comment type="caution">
    <text evidence="1">The sequence shown here is derived from an EMBL/GenBank/DDBJ whole genome shotgun (WGS) entry which is preliminary data.</text>
</comment>
<proteinExistence type="predicted"/>
<organism evidence="1">
    <name type="scientific">Sesamum latifolium</name>
    <dbReference type="NCBI Taxonomy" id="2727402"/>
    <lineage>
        <taxon>Eukaryota</taxon>
        <taxon>Viridiplantae</taxon>
        <taxon>Streptophyta</taxon>
        <taxon>Embryophyta</taxon>
        <taxon>Tracheophyta</taxon>
        <taxon>Spermatophyta</taxon>
        <taxon>Magnoliopsida</taxon>
        <taxon>eudicotyledons</taxon>
        <taxon>Gunneridae</taxon>
        <taxon>Pentapetalae</taxon>
        <taxon>asterids</taxon>
        <taxon>lamiids</taxon>
        <taxon>Lamiales</taxon>
        <taxon>Pedaliaceae</taxon>
        <taxon>Sesamum</taxon>
    </lineage>
</organism>
<dbReference type="PANTHER" id="PTHR33116:SF86">
    <property type="entry name" value="REVERSE TRANSCRIPTASE DOMAIN-CONTAINING PROTEIN"/>
    <property type="match status" value="1"/>
</dbReference>
<dbReference type="EMBL" id="JACGWN010000007">
    <property type="protein sequence ID" value="KAL0444545.1"/>
    <property type="molecule type" value="Genomic_DNA"/>
</dbReference>
<name>A0AAW2WSY0_9LAMI</name>
<dbReference type="AlphaFoldDB" id="A0AAW2WSY0"/>
<reference evidence="1" key="1">
    <citation type="submission" date="2020-06" db="EMBL/GenBank/DDBJ databases">
        <authorList>
            <person name="Li T."/>
            <person name="Hu X."/>
            <person name="Zhang T."/>
            <person name="Song X."/>
            <person name="Zhang H."/>
            <person name="Dai N."/>
            <person name="Sheng W."/>
            <person name="Hou X."/>
            <person name="Wei L."/>
        </authorList>
    </citation>
    <scope>NUCLEOTIDE SEQUENCE</scope>
    <source>
        <strain evidence="1">KEN1</strain>
        <tissue evidence="1">Leaf</tissue>
    </source>
</reference>
<reference evidence="1" key="2">
    <citation type="journal article" date="2024" name="Plant">
        <title>Genomic evolution and insights into agronomic trait innovations of Sesamum species.</title>
        <authorList>
            <person name="Miao H."/>
            <person name="Wang L."/>
            <person name="Qu L."/>
            <person name="Liu H."/>
            <person name="Sun Y."/>
            <person name="Le M."/>
            <person name="Wang Q."/>
            <person name="Wei S."/>
            <person name="Zheng Y."/>
            <person name="Lin W."/>
            <person name="Duan Y."/>
            <person name="Cao H."/>
            <person name="Xiong S."/>
            <person name="Wang X."/>
            <person name="Wei L."/>
            <person name="Li C."/>
            <person name="Ma Q."/>
            <person name="Ju M."/>
            <person name="Zhao R."/>
            <person name="Li G."/>
            <person name="Mu C."/>
            <person name="Tian Q."/>
            <person name="Mei H."/>
            <person name="Zhang T."/>
            <person name="Gao T."/>
            <person name="Zhang H."/>
        </authorList>
    </citation>
    <scope>NUCLEOTIDE SEQUENCE</scope>
    <source>
        <strain evidence="1">KEN1</strain>
    </source>
</reference>
<dbReference type="PANTHER" id="PTHR33116">
    <property type="entry name" value="REVERSE TRANSCRIPTASE ZINC-BINDING DOMAIN-CONTAINING PROTEIN-RELATED-RELATED"/>
    <property type="match status" value="1"/>
</dbReference>
<sequence>MVNLEKSSMAFSRNISEALSNDLASVLGVQVVTRHKKYLGLPVLVVRSKREFFQTLKDRVWSRTQSWQCRNLSQAWKVVLLKSMMQAMPTFVMGCFLVPSSICREIESMMTDFLWHNKALRRVHWLSWDKLCVSKQEGGLGFHKLGAFNRAMLAKQLWRFVTKPDLLLSRMLKYKYFPSCELEFVGTLVQEVGINRTAESPDFLRWHYEKNGQYSVKSAYRLLRTLTRAYNLVLLGRNPTGLIAGGSFGMLRFHQSLILKLCFECYTGVSTRQNSLELCLSAGLYGEQGTGYCLKIW</sequence>
<evidence type="ECO:0000313" key="1">
    <source>
        <dbReference type="EMBL" id="KAL0444545.1"/>
    </source>
</evidence>